<proteinExistence type="predicted"/>
<feature type="transmembrane region" description="Helical" evidence="6">
    <location>
        <begin position="21"/>
        <end position="40"/>
    </location>
</feature>
<dbReference type="GO" id="GO:0000981">
    <property type="term" value="F:DNA-binding transcription factor activity, RNA polymerase II-specific"/>
    <property type="evidence" value="ECO:0007669"/>
    <property type="project" value="TreeGrafter"/>
</dbReference>
<dbReference type="GO" id="GO:0005634">
    <property type="term" value="C:nucleus"/>
    <property type="evidence" value="ECO:0007669"/>
    <property type="project" value="UniProtKB-SubCell"/>
</dbReference>
<sequence length="418" mass="47399">MVKMMMRDVSERVLLNSEKNIGIIQALLVFITWYHPHVFWGHQATNLLHLAMAAVVDLGIDRQQSMAGESFKLAAMKNAHGDRFVQRTPTLEEYRTLAGVFYLTSTVATSFRKIEAIPYSKYLEECMTSLLHTREYDSDALLVQIVRLQSIAQEAHTTETSSAPIQMYINAFVADLDREHAGNQSVRNEGDNDLRLEQLQFLTCKIHCYELSLNQLQQQDTNKASSRAALRAHLPDLYCLMEAIQAFTDLFFTIPIDEYLTTTFAVWGQFAHCFMVLSKLASLEIDGWDYQSCHTRFVKIVDEATSYYDRAGQSSPDGLTVINDSFAKWANKLRFLKSLHLPKILDRQIVNDDHMATAPMQSATQPGRYEQVAVVGGAQQQPTPPDDWLPPDFFGIDDWNSLIADADFGFAADQMMQT</sequence>
<dbReference type="AlphaFoldDB" id="A0A4U0TY01"/>
<keyword evidence="4" id="KW-0804">Transcription</keyword>
<evidence type="ECO:0000256" key="1">
    <source>
        <dbReference type="ARBA" id="ARBA00004123"/>
    </source>
</evidence>
<dbReference type="EMBL" id="NAJL01000023">
    <property type="protein sequence ID" value="TKA27381.1"/>
    <property type="molecule type" value="Genomic_DNA"/>
</dbReference>
<evidence type="ECO:0000256" key="2">
    <source>
        <dbReference type="ARBA" id="ARBA00023015"/>
    </source>
</evidence>
<evidence type="ECO:0000256" key="4">
    <source>
        <dbReference type="ARBA" id="ARBA00023163"/>
    </source>
</evidence>
<keyword evidence="3" id="KW-0238">DNA-binding</keyword>
<organism evidence="7 8">
    <name type="scientific">Salinomyces thailandicus</name>
    <dbReference type="NCBI Taxonomy" id="706561"/>
    <lineage>
        <taxon>Eukaryota</taxon>
        <taxon>Fungi</taxon>
        <taxon>Dikarya</taxon>
        <taxon>Ascomycota</taxon>
        <taxon>Pezizomycotina</taxon>
        <taxon>Dothideomycetes</taxon>
        <taxon>Dothideomycetidae</taxon>
        <taxon>Mycosphaerellales</taxon>
        <taxon>Teratosphaeriaceae</taxon>
        <taxon>Salinomyces</taxon>
    </lineage>
</organism>
<evidence type="ECO:0000313" key="7">
    <source>
        <dbReference type="EMBL" id="TKA27381.1"/>
    </source>
</evidence>
<dbReference type="Proteomes" id="UP000308549">
    <property type="component" value="Unassembled WGS sequence"/>
</dbReference>
<dbReference type="GO" id="GO:0000976">
    <property type="term" value="F:transcription cis-regulatory region binding"/>
    <property type="evidence" value="ECO:0007669"/>
    <property type="project" value="TreeGrafter"/>
</dbReference>
<dbReference type="OrthoDB" id="5226580at2759"/>
<gene>
    <name evidence="7" type="ORF">B0A50_04993</name>
</gene>
<reference evidence="7 8" key="1">
    <citation type="submission" date="2017-03" db="EMBL/GenBank/DDBJ databases">
        <title>Genomes of endolithic fungi from Antarctica.</title>
        <authorList>
            <person name="Coleine C."/>
            <person name="Masonjones S."/>
            <person name="Stajich J.E."/>
        </authorList>
    </citation>
    <scope>NUCLEOTIDE SEQUENCE [LARGE SCALE GENOMIC DNA]</scope>
    <source>
        <strain evidence="7 8">CCFEE 6315</strain>
    </source>
</reference>
<dbReference type="InterPro" id="IPR051089">
    <property type="entry name" value="prtT"/>
</dbReference>
<name>A0A4U0TY01_9PEZI</name>
<keyword evidence="8" id="KW-1185">Reference proteome</keyword>
<protein>
    <submittedName>
        <fullName evidence="7">Uncharacterized protein</fullName>
    </submittedName>
</protein>
<dbReference type="PANTHER" id="PTHR31845">
    <property type="entry name" value="FINGER DOMAIN PROTEIN, PUTATIVE-RELATED"/>
    <property type="match status" value="1"/>
</dbReference>
<keyword evidence="2" id="KW-0805">Transcription regulation</keyword>
<keyword evidence="6" id="KW-0472">Membrane</keyword>
<evidence type="ECO:0000313" key="8">
    <source>
        <dbReference type="Proteomes" id="UP000308549"/>
    </source>
</evidence>
<keyword evidence="6" id="KW-0812">Transmembrane</keyword>
<evidence type="ECO:0000256" key="6">
    <source>
        <dbReference type="SAM" id="Phobius"/>
    </source>
</evidence>
<accession>A0A4U0TY01</accession>
<evidence type="ECO:0000256" key="3">
    <source>
        <dbReference type="ARBA" id="ARBA00023125"/>
    </source>
</evidence>
<evidence type="ECO:0000256" key="5">
    <source>
        <dbReference type="ARBA" id="ARBA00023242"/>
    </source>
</evidence>
<keyword evidence="6" id="KW-1133">Transmembrane helix</keyword>
<comment type="subcellular location">
    <subcellularLocation>
        <location evidence="1">Nucleus</location>
    </subcellularLocation>
</comment>
<keyword evidence="5" id="KW-0539">Nucleus</keyword>
<dbReference type="PANTHER" id="PTHR31845:SF10">
    <property type="entry name" value="ZN(II)2CYS6 TRANSCRIPTION FACTOR (EUROFUNG)"/>
    <property type="match status" value="1"/>
</dbReference>
<comment type="caution">
    <text evidence="7">The sequence shown here is derived from an EMBL/GenBank/DDBJ whole genome shotgun (WGS) entry which is preliminary data.</text>
</comment>